<organism evidence="2 3">
    <name type="scientific">Candidatus Fervidibacter japonicus</name>
    <dbReference type="NCBI Taxonomy" id="2035412"/>
    <lineage>
        <taxon>Bacteria</taxon>
        <taxon>Candidatus Fervidibacterota</taxon>
        <taxon>Candidatus Fervidibacter</taxon>
    </lineage>
</organism>
<accession>A0A2H5XCD5</accession>
<dbReference type="Proteomes" id="UP000236173">
    <property type="component" value="Unassembled WGS sequence"/>
</dbReference>
<dbReference type="EMBL" id="BEHT01000016">
    <property type="protein sequence ID" value="GBC98861.1"/>
    <property type="molecule type" value="Genomic_DNA"/>
</dbReference>
<sequence>MDEVLDELQEQVQEPPRDWLNRAIAMTLAIFAAIMTLAKIVDDNIVQEIIADNQQWVDAWLWYQASSVKEHLFELQVDQVRLWAERNGATAQWRARLNAYAHQSAKYRQRKAQTQRWAQQWRKRLEVLNAKDDWFDRGDALFGMSFSFLAVSALTRRKWLYGVAVLLGVTATAMAAYGWWLPVPPAPPMS</sequence>
<comment type="caution">
    <text evidence="2">The sequence shown here is derived from an EMBL/GenBank/DDBJ whole genome shotgun (WGS) entry which is preliminary data.</text>
</comment>
<gene>
    <name evidence="2" type="ORF">HRbin17_01378</name>
</gene>
<protein>
    <recommendedName>
        <fullName evidence="4">DUF4337 domain-containing protein</fullName>
    </recommendedName>
</protein>
<dbReference type="Pfam" id="PF14235">
    <property type="entry name" value="DUF4337"/>
    <property type="match status" value="1"/>
</dbReference>
<keyword evidence="1" id="KW-0812">Transmembrane</keyword>
<name>A0A2H5XCD5_9BACT</name>
<feature type="transmembrane region" description="Helical" evidence="1">
    <location>
        <begin position="159"/>
        <end position="180"/>
    </location>
</feature>
<evidence type="ECO:0008006" key="4">
    <source>
        <dbReference type="Google" id="ProtNLM"/>
    </source>
</evidence>
<reference evidence="3" key="1">
    <citation type="submission" date="2017-09" db="EMBL/GenBank/DDBJ databases">
        <title>Metaegenomics of thermophilic ammonia-oxidizing enrichment culture.</title>
        <authorList>
            <person name="Kato S."/>
            <person name="Suzuki K."/>
        </authorList>
    </citation>
    <scope>NUCLEOTIDE SEQUENCE [LARGE SCALE GENOMIC DNA]</scope>
</reference>
<dbReference type="AlphaFoldDB" id="A0A2H5XCD5"/>
<evidence type="ECO:0000313" key="2">
    <source>
        <dbReference type="EMBL" id="GBC98861.1"/>
    </source>
</evidence>
<proteinExistence type="predicted"/>
<keyword evidence="1" id="KW-1133">Transmembrane helix</keyword>
<dbReference type="InterPro" id="IPR025570">
    <property type="entry name" value="DUF4337"/>
</dbReference>
<keyword evidence="1" id="KW-0472">Membrane</keyword>
<evidence type="ECO:0000256" key="1">
    <source>
        <dbReference type="SAM" id="Phobius"/>
    </source>
</evidence>
<feature type="transmembrane region" description="Helical" evidence="1">
    <location>
        <begin position="20"/>
        <end position="38"/>
    </location>
</feature>
<evidence type="ECO:0000313" key="3">
    <source>
        <dbReference type="Proteomes" id="UP000236173"/>
    </source>
</evidence>